<dbReference type="KEGG" id="cohn:KCTCHS21_27350"/>
<proteinExistence type="predicted"/>
<evidence type="ECO:0000313" key="1">
    <source>
        <dbReference type="EMBL" id="BBI33336.1"/>
    </source>
</evidence>
<keyword evidence="2" id="KW-1185">Reference proteome</keyword>
<sequence>MLVNSVKKTSGLPALLTTCRKTTSVTSSIGASTKNGRGNSRQKLFNTTYSNPLTIDTALFIVFNINSTFPSSNPKLSIDASTI</sequence>
<dbReference type="Proteomes" id="UP000289856">
    <property type="component" value="Chromosome"/>
</dbReference>
<dbReference type="AlphaFoldDB" id="A0A3T1D5E9"/>
<reference evidence="1 2" key="1">
    <citation type="submission" date="2019-01" db="EMBL/GenBank/DDBJ databases">
        <title>Complete genome sequence of Cohnella hallensis HS21 isolated from Korean fir (Abies koreana) rhizospheric soil.</title>
        <authorList>
            <person name="Jiang L."/>
            <person name="Kang S.W."/>
            <person name="Kim S."/>
            <person name="Jung J."/>
            <person name="Kim C.Y."/>
            <person name="Kim D.H."/>
            <person name="Kim S.W."/>
            <person name="Lee J."/>
        </authorList>
    </citation>
    <scope>NUCLEOTIDE SEQUENCE [LARGE SCALE GENOMIC DNA]</scope>
    <source>
        <strain evidence="1 2">HS21</strain>
    </source>
</reference>
<dbReference type="EMBL" id="AP019400">
    <property type="protein sequence ID" value="BBI33336.1"/>
    <property type="molecule type" value="Genomic_DNA"/>
</dbReference>
<accession>A0A3T1D5E9</accession>
<evidence type="ECO:0000313" key="2">
    <source>
        <dbReference type="Proteomes" id="UP000289856"/>
    </source>
</evidence>
<name>A0A3T1D5E9_9BACL</name>
<protein>
    <submittedName>
        <fullName evidence="1">Uncharacterized protein</fullName>
    </submittedName>
</protein>
<organism evidence="1 2">
    <name type="scientific">Cohnella abietis</name>
    <dbReference type="NCBI Taxonomy" id="2507935"/>
    <lineage>
        <taxon>Bacteria</taxon>
        <taxon>Bacillati</taxon>
        <taxon>Bacillota</taxon>
        <taxon>Bacilli</taxon>
        <taxon>Bacillales</taxon>
        <taxon>Paenibacillaceae</taxon>
        <taxon>Cohnella</taxon>
    </lineage>
</organism>
<gene>
    <name evidence="1" type="ORF">KCTCHS21_27350</name>
</gene>